<accession>A0AA39K2S0</accession>
<dbReference type="AlphaFoldDB" id="A0AA39K2S0"/>
<sequence length="90" mass="9953">QPLMGSAAKRPSFSSTSLPVFLSGSNRSILFDFLMKLIVRLFRLLCFIKLFLPCPVLVFRSRSCVCVPIVFLCTVVPVSTFPSCSHVPVS</sequence>
<dbReference type="Proteomes" id="UP001175226">
    <property type="component" value="Unassembled WGS sequence"/>
</dbReference>
<evidence type="ECO:0000256" key="1">
    <source>
        <dbReference type="SAM" id="Phobius"/>
    </source>
</evidence>
<evidence type="ECO:0000313" key="3">
    <source>
        <dbReference type="Proteomes" id="UP001175226"/>
    </source>
</evidence>
<keyword evidence="1" id="KW-0812">Transmembrane</keyword>
<comment type="caution">
    <text evidence="2">The sequence shown here is derived from an EMBL/GenBank/DDBJ whole genome shotgun (WGS) entry which is preliminary data.</text>
</comment>
<name>A0AA39K2S0_9AGAR</name>
<protein>
    <submittedName>
        <fullName evidence="2">Uncharacterized protein</fullName>
    </submittedName>
</protein>
<keyword evidence="1" id="KW-0472">Membrane</keyword>
<keyword evidence="3" id="KW-1185">Reference proteome</keyword>
<organism evidence="2 3">
    <name type="scientific">Armillaria borealis</name>
    <dbReference type="NCBI Taxonomy" id="47425"/>
    <lineage>
        <taxon>Eukaryota</taxon>
        <taxon>Fungi</taxon>
        <taxon>Dikarya</taxon>
        <taxon>Basidiomycota</taxon>
        <taxon>Agaricomycotina</taxon>
        <taxon>Agaricomycetes</taxon>
        <taxon>Agaricomycetidae</taxon>
        <taxon>Agaricales</taxon>
        <taxon>Marasmiineae</taxon>
        <taxon>Physalacriaceae</taxon>
        <taxon>Armillaria</taxon>
    </lineage>
</organism>
<feature type="transmembrane region" description="Helical" evidence="1">
    <location>
        <begin position="33"/>
        <end position="52"/>
    </location>
</feature>
<evidence type="ECO:0000313" key="2">
    <source>
        <dbReference type="EMBL" id="KAK0452385.1"/>
    </source>
</evidence>
<dbReference type="EMBL" id="JAUEPT010000004">
    <property type="protein sequence ID" value="KAK0452385.1"/>
    <property type="molecule type" value="Genomic_DNA"/>
</dbReference>
<feature type="non-terminal residue" evidence="2">
    <location>
        <position position="1"/>
    </location>
</feature>
<proteinExistence type="predicted"/>
<reference evidence="2" key="1">
    <citation type="submission" date="2023-06" db="EMBL/GenBank/DDBJ databases">
        <authorList>
            <consortium name="Lawrence Berkeley National Laboratory"/>
            <person name="Ahrendt S."/>
            <person name="Sahu N."/>
            <person name="Indic B."/>
            <person name="Wong-Bajracharya J."/>
            <person name="Merenyi Z."/>
            <person name="Ke H.-M."/>
            <person name="Monk M."/>
            <person name="Kocsube S."/>
            <person name="Drula E."/>
            <person name="Lipzen A."/>
            <person name="Balint B."/>
            <person name="Henrissat B."/>
            <person name="Andreopoulos B."/>
            <person name="Martin F.M."/>
            <person name="Harder C.B."/>
            <person name="Rigling D."/>
            <person name="Ford K.L."/>
            <person name="Foster G.D."/>
            <person name="Pangilinan J."/>
            <person name="Papanicolaou A."/>
            <person name="Barry K."/>
            <person name="LaButti K."/>
            <person name="Viragh M."/>
            <person name="Koriabine M."/>
            <person name="Yan M."/>
            <person name="Riley R."/>
            <person name="Champramary S."/>
            <person name="Plett K.L."/>
            <person name="Tsai I.J."/>
            <person name="Slot J."/>
            <person name="Sipos G."/>
            <person name="Plett J."/>
            <person name="Nagy L.G."/>
            <person name="Grigoriev I.V."/>
        </authorList>
    </citation>
    <scope>NUCLEOTIDE SEQUENCE</scope>
    <source>
        <strain evidence="2">FPL87.14</strain>
    </source>
</reference>
<keyword evidence="1" id="KW-1133">Transmembrane helix</keyword>
<gene>
    <name evidence="2" type="ORF">EV421DRAFT_1768670</name>
</gene>
<feature type="transmembrane region" description="Helical" evidence="1">
    <location>
        <begin position="64"/>
        <end position="81"/>
    </location>
</feature>